<dbReference type="EMBL" id="UYJE01005981">
    <property type="protein sequence ID" value="VDI42109.1"/>
    <property type="molecule type" value="Genomic_DNA"/>
</dbReference>
<proteinExistence type="predicted"/>
<evidence type="ECO:0000256" key="1">
    <source>
        <dbReference type="SAM" id="Coils"/>
    </source>
</evidence>
<keyword evidence="1" id="KW-0175">Coiled coil</keyword>
<accession>A0A8B6EYQ4</accession>
<feature type="coiled-coil region" evidence="1">
    <location>
        <begin position="103"/>
        <end position="145"/>
    </location>
</feature>
<protein>
    <recommendedName>
        <fullName evidence="5">Endonuclease-reverse transcriptase</fullName>
    </recommendedName>
</protein>
<keyword evidence="4" id="KW-1185">Reference proteome</keyword>
<evidence type="ECO:0000313" key="4">
    <source>
        <dbReference type="Proteomes" id="UP000596742"/>
    </source>
</evidence>
<sequence length="329" mass="38029">MDDITEIFDLQKIKSTLVGNTDQIDTKTVMIAILNTLLHLNEKIEVIETDVKKIEDINTKMLSVIARVSEHEELLNDIQINSKVVEESVESIRKIINTALNHCDRNTDSIENIEERIQAIENRGKSAQKETIKQMQDTITDLKCRSMKNNLIFSGLDFQQNEICDAKIQNFLEAELGINYRVSFGNVHRFGKPGLNGVRPIVTRFIYRREMEHVLSRTYKLKGKKFGISEQFPPEIENKRKDLYPIMKKTKSEGKKVKLVRDKLLYNGKLYYNTTASNDQTKEYRDVLLSKNPPLTITGSPPIPPRRFKRSRNDSVEDENEEITLSTHM</sequence>
<feature type="region of interest" description="Disordered" evidence="2">
    <location>
        <begin position="293"/>
        <end position="329"/>
    </location>
</feature>
<reference evidence="3" key="1">
    <citation type="submission" date="2018-11" db="EMBL/GenBank/DDBJ databases">
        <authorList>
            <person name="Alioto T."/>
            <person name="Alioto T."/>
        </authorList>
    </citation>
    <scope>NUCLEOTIDE SEQUENCE</scope>
</reference>
<dbReference type="OrthoDB" id="6502337at2759"/>
<dbReference type="AlphaFoldDB" id="A0A8B6EYQ4"/>
<evidence type="ECO:0000256" key="2">
    <source>
        <dbReference type="SAM" id="MobiDB-lite"/>
    </source>
</evidence>
<gene>
    <name evidence="3" type="ORF">MGAL_10B056937</name>
</gene>
<name>A0A8B6EYQ4_MYTGA</name>
<evidence type="ECO:0008006" key="5">
    <source>
        <dbReference type="Google" id="ProtNLM"/>
    </source>
</evidence>
<organism evidence="3 4">
    <name type="scientific">Mytilus galloprovincialis</name>
    <name type="common">Mediterranean mussel</name>
    <dbReference type="NCBI Taxonomy" id="29158"/>
    <lineage>
        <taxon>Eukaryota</taxon>
        <taxon>Metazoa</taxon>
        <taxon>Spiralia</taxon>
        <taxon>Lophotrochozoa</taxon>
        <taxon>Mollusca</taxon>
        <taxon>Bivalvia</taxon>
        <taxon>Autobranchia</taxon>
        <taxon>Pteriomorphia</taxon>
        <taxon>Mytilida</taxon>
        <taxon>Mytiloidea</taxon>
        <taxon>Mytilidae</taxon>
        <taxon>Mytilinae</taxon>
        <taxon>Mytilus</taxon>
    </lineage>
</organism>
<evidence type="ECO:0000313" key="3">
    <source>
        <dbReference type="EMBL" id="VDI42109.1"/>
    </source>
</evidence>
<dbReference type="Proteomes" id="UP000596742">
    <property type="component" value="Unassembled WGS sequence"/>
</dbReference>
<comment type="caution">
    <text evidence="3">The sequence shown here is derived from an EMBL/GenBank/DDBJ whole genome shotgun (WGS) entry which is preliminary data.</text>
</comment>